<proteinExistence type="predicted"/>
<protein>
    <recommendedName>
        <fullName evidence="3">CopG family transcriptional regulator</fullName>
    </recommendedName>
</protein>
<keyword evidence="2" id="KW-1185">Reference proteome</keyword>
<evidence type="ECO:0000313" key="2">
    <source>
        <dbReference type="Proteomes" id="UP001519331"/>
    </source>
</evidence>
<reference evidence="1 2" key="1">
    <citation type="submission" date="2021-03" db="EMBL/GenBank/DDBJ databases">
        <title>Sequencing the genomes of 1000 actinobacteria strains.</title>
        <authorList>
            <person name="Klenk H.-P."/>
        </authorList>
    </citation>
    <scope>NUCLEOTIDE SEQUENCE [LARGE SCALE GENOMIC DNA]</scope>
    <source>
        <strain evidence="1 2">DSM 12544</strain>
    </source>
</reference>
<evidence type="ECO:0008006" key="3">
    <source>
        <dbReference type="Google" id="ProtNLM"/>
    </source>
</evidence>
<dbReference type="Proteomes" id="UP001519331">
    <property type="component" value="Unassembled WGS sequence"/>
</dbReference>
<evidence type="ECO:0000313" key="1">
    <source>
        <dbReference type="EMBL" id="MBP2319607.1"/>
    </source>
</evidence>
<accession>A0ABS4T587</accession>
<sequence>MSKHKVTLTLTDEQWEEINETAREYGTEWGSVIMADLGWLSGNTPQERREMRHTLLGVPA</sequence>
<name>A0ABS4T587_9MICC</name>
<dbReference type="EMBL" id="JAGINX010000002">
    <property type="protein sequence ID" value="MBP2319607.1"/>
    <property type="molecule type" value="Genomic_DNA"/>
</dbReference>
<gene>
    <name evidence="1" type="ORF">JOF45_002690</name>
</gene>
<comment type="caution">
    <text evidence="1">The sequence shown here is derived from an EMBL/GenBank/DDBJ whole genome shotgun (WGS) entry which is preliminary data.</text>
</comment>
<dbReference type="RefSeq" id="WP_210051566.1">
    <property type="nucleotide sequence ID" value="NZ_JAGINX010000002.1"/>
</dbReference>
<organism evidence="1 2">
    <name type="scientific">Nesterenkonia lacusekhoensis</name>
    <dbReference type="NCBI Taxonomy" id="150832"/>
    <lineage>
        <taxon>Bacteria</taxon>
        <taxon>Bacillati</taxon>
        <taxon>Actinomycetota</taxon>
        <taxon>Actinomycetes</taxon>
        <taxon>Micrococcales</taxon>
        <taxon>Micrococcaceae</taxon>
        <taxon>Nesterenkonia</taxon>
    </lineage>
</organism>